<dbReference type="InterPro" id="IPR052743">
    <property type="entry name" value="Glutaminase_GtaA"/>
</dbReference>
<dbReference type="EMBL" id="FUZZ01000004">
    <property type="protein sequence ID" value="SKD09168.1"/>
    <property type="molecule type" value="Genomic_DNA"/>
</dbReference>
<evidence type="ECO:0000313" key="6">
    <source>
        <dbReference type="Proteomes" id="UP000190166"/>
    </source>
</evidence>
<dbReference type="STRING" id="393003.SAMN05660461_5051"/>
<feature type="domain" description="Glutaminase A central" evidence="3">
    <location>
        <begin position="472"/>
        <end position="808"/>
    </location>
</feature>
<dbReference type="SUPFAM" id="SSF48208">
    <property type="entry name" value="Six-hairpin glycosidases"/>
    <property type="match status" value="1"/>
</dbReference>
<evidence type="ECO:0000259" key="2">
    <source>
        <dbReference type="Pfam" id="PF16334"/>
    </source>
</evidence>
<protein>
    <recommendedName>
        <fullName evidence="7">L-glutaminase</fullName>
    </recommendedName>
</protein>
<feature type="signal peptide" evidence="1">
    <location>
        <begin position="1"/>
        <end position="19"/>
    </location>
</feature>
<dbReference type="AlphaFoldDB" id="A0A1T5P9W6"/>
<name>A0A1T5P9W6_9BACT</name>
<feature type="domain" description="DUF4964" evidence="2">
    <location>
        <begin position="20"/>
        <end position="84"/>
    </location>
</feature>
<dbReference type="Pfam" id="PF17168">
    <property type="entry name" value="DUF5127"/>
    <property type="match status" value="1"/>
</dbReference>
<dbReference type="InterPro" id="IPR008928">
    <property type="entry name" value="6-hairpin_glycosidase_sf"/>
</dbReference>
<dbReference type="InterPro" id="IPR008979">
    <property type="entry name" value="Galactose-bd-like_sf"/>
</dbReference>
<accession>A0A1T5P9W6</accession>
<dbReference type="Pfam" id="PF16335">
    <property type="entry name" value="GtaA_6_Hairpin"/>
    <property type="match status" value="1"/>
</dbReference>
<dbReference type="InterPro" id="IPR032515">
    <property type="entry name" value="DUF4964"/>
</dbReference>
<evidence type="ECO:0000256" key="1">
    <source>
        <dbReference type="SAM" id="SignalP"/>
    </source>
</evidence>
<dbReference type="InterPro" id="IPR032514">
    <property type="entry name" value="GtaA_central"/>
</dbReference>
<evidence type="ECO:0000313" key="5">
    <source>
        <dbReference type="EMBL" id="SKD09168.1"/>
    </source>
</evidence>
<dbReference type="Proteomes" id="UP000190166">
    <property type="component" value="Unassembled WGS sequence"/>
</dbReference>
<keyword evidence="1" id="KW-0732">Signal</keyword>
<dbReference type="GO" id="GO:0005975">
    <property type="term" value="P:carbohydrate metabolic process"/>
    <property type="evidence" value="ECO:0007669"/>
    <property type="project" value="InterPro"/>
</dbReference>
<proteinExistence type="predicted"/>
<evidence type="ECO:0008006" key="7">
    <source>
        <dbReference type="Google" id="ProtNLM"/>
    </source>
</evidence>
<keyword evidence="6" id="KW-1185">Reference proteome</keyword>
<dbReference type="PANTHER" id="PTHR31987">
    <property type="entry name" value="GLUTAMINASE A-RELATED"/>
    <property type="match status" value="1"/>
</dbReference>
<gene>
    <name evidence="5" type="ORF">SAMN05660461_5051</name>
</gene>
<evidence type="ECO:0000259" key="3">
    <source>
        <dbReference type="Pfam" id="PF16335"/>
    </source>
</evidence>
<organism evidence="5 6">
    <name type="scientific">Chitinophaga ginsengisegetis</name>
    <dbReference type="NCBI Taxonomy" id="393003"/>
    <lineage>
        <taxon>Bacteria</taxon>
        <taxon>Pseudomonadati</taxon>
        <taxon>Bacteroidota</taxon>
        <taxon>Chitinophagia</taxon>
        <taxon>Chitinophagales</taxon>
        <taxon>Chitinophagaceae</taxon>
        <taxon>Chitinophaga</taxon>
    </lineage>
</organism>
<sequence>MVRTLAFLALLGIGGSAVAQQKAPSYPLITHDPYFSIWSATDELNGSTTKHWTGAAQSLTGFVKVDGITYRVLGQNEQSYQAIAATSDEAPYQVKYTETAPAEGWMQNSFDDKAWKSGKAPFGDNVASGGTHWESRELWTRRTFDAGDLSAAELFLKISHDDNITVYLNGEEIYGHKGWLNQYIYKPIPDAVKSKLKAKGNVLAIHILNTAGGAFLDAGIARLVPPPGNKGIEKGIQTAVNINATQTSYQFTCGKADVTLTFTSPLLMDDLMLLSRPISYISYKVSSNDNAAHKVQVYFGASTNISVNVPAQAVTTSKYTNGQLSVLKAGTKEQPMLKKKGDDLRIDWGYMYIATPTATRPVQYVSNAGDAMAAFANGTTASTKLDKQLVLSTAVDLGTVNATPKEQLFLLGYDDLYALQYFNTNLKAWWKNDATQTIDKQLNAAYTDYASILSKCAKFNAQLHKDAVSAGGETYAKLCELAYRQAISAHKLAKSPQGEILFLSKENFSNGCINTVDVTYPSAPLFLLYNPDLLKGMMNGIFYFSESGKFTEPYAAHDLGTYPLANGQVYGEGMPVEESGNMLVLAGAIARAEGNADYAKKHWKTLTTWAEYLLKEGFDPANQLCTDDFAGHLARNTNLSLKAIAGIRSYAMLAKQQGLTDVATKYENAAKEMAANWVKLADDGDHFSLAFESKNTWSQKYNMVWDKVLNFNLFPAAVYKKETDFYLTKQHKFGLPLDSRKTYTKSDWIMWTAVLTDNSSDFDALVAPLYTYVTGTTTRVPLSDWHETTNGKMVGFQARSVVGGYFMKMLDAKFNPAAVSVSSK</sequence>
<dbReference type="InterPro" id="IPR033433">
    <property type="entry name" value="GtaA_N"/>
</dbReference>
<dbReference type="RefSeq" id="WP_079472311.1">
    <property type="nucleotide sequence ID" value="NZ_FUZZ01000004.1"/>
</dbReference>
<reference evidence="5 6" key="1">
    <citation type="submission" date="2017-02" db="EMBL/GenBank/DDBJ databases">
        <authorList>
            <person name="Peterson S.W."/>
        </authorList>
    </citation>
    <scope>NUCLEOTIDE SEQUENCE [LARGE SCALE GENOMIC DNA]</scope>
    <source>
        <strain evidence="5 6">DSM 18108</strain>
    </source>
</reference>
<dbReference type="PANTHER" id="PTHR31987:SF1">
    <property type="entry name" value="GLUTAMINASE A"/>
    <property type="match status" value="1"/>
</dbReference>
<feature type="domain" description="Glutaminase A N-terminal" evidence="4">
    <location>
        <begin position="245"/>
        <end position="466"/>
    </location>
</feature>
<evidence type="ECO:0000259" key="4">
    <source>
        <dbReference type="Pfam" id="PF17168"/>
    </source>
</evidence>
<dbReference type="SUPFAM" id="SSF49785">
    <property type="entry name" value="Galactose-binding domain-like"/>
    <property type="match status" value="1"/>
</dbReference>
<dbReference type="Gene3D" id="2.60.120.260">
    <property type="entry name" value="Galactose-binding domain-like"/>
    <property type="match status" value="1"/>
</dbReference>
<dbReference type="Pfam" id="PF16334">
    <property type="entry name" value="DUF4964"/>
    <property type="match status" value="1"/>
</dbReference>
<feature type="chain" id="PRO_5012956468" description="L-glutaminase" evidence="1">
    <location>
        <begin position="20"/>
        <end position="824"/>
    </location>
</feature>